<feature type="transmembrane region" description="Helical" evidence="8">
    <location>
        <begin position="330"/>
        <end position="353"/>
    </location>
</feature>
<organism evidence="10 11">
    <name type="scientific">Candidatus Allocopromorpha excrementigallinarum</name>
    <dbReference type="NCBI Taxonomy" id="2840742"/>
    <lineage>
        <taxon>Bacteria</taxon>
        <taxon>Bacillati</taxon>
        <taxon>Bacillota</taxon>
        <taxon>Clostridia</taxon>
        <taxon>Eubacteriales</taxon>
        <taxon>Eubacteriaceae</taxon>
        <taxon>Eubacteriaceae incertae sedis</taxon>
        <taxon>Candidatus Allocopromorpha</taxon>
    </lineage>
</organism>
<feature type="transmembrane region" description="Helical" evidence="8">
    <location>
        <begin position="131"/>
        <end position="151"/>
    </location>
</feature>
<dbReference type="InterPro" id="IPR024989">
    <property type="entry name" value="MFS_assoc_dom"/>
</dbReference>
<evidence type="ECO:0000256" key="5">
    <source>
        <dbReference type="ARBA" id="ARBA00022692"/>
    </source>
</evidence>
<evidence type="ECO:0000256" key="3">
    <source>
        <dbReference type="ARBA" id="ARBA00022475"/>
    </source>
</evidence>
<dbReference type="InterPro" id="IPR036259">
    <property type="entry name" value="MFS_trans_sf"/>
</dbReference>
<keyword evidence="2" id="KW-0813">Transport</keyword>
<dbReference type="AlphaFoldDB" id="A0A9D1I3W1"/>
<evidence type="ECO:0000256" key="7">
    <source>
        <dbReference type="ARBA" id="ARBA00023136"/>
    </source>
</evidence>
<accession>A0A9D1I3W1</accession>
<reference evidence="10" key="1">
    <citation type="submission" date="2020-10" db="EMBL/GenBank/DDBJ databases">
        <authorList>
            <person name="Gilroy R."/>
        </authorList>
    </citation>
    <scope>NUCLEOTIDE SEQUENCE</scope>
    <source>
        <strain evidence="10">ChiHcec3-6078</strain>
    </source>
</reference>
<dbReference type="SUPFAM" id="SSF103473">
    <property type="entry name" value="MFS general substrate transporter"/>
    <property type="match status" value="1"/>
</dbReference>
<feature type="transmembrane region" description="Helical" evidence="8">
    <location>
        <begin position="271"/>
        <end position="294"/>
    </location>
</feature>
<feature type="transmembrane region" description="Helical" evidence="8">
    <location>
        <begin position="359"/>
        <end position="377"/>
    </location>
</feature>
<gene>
    <name evidence="10" type="ORF">IAC50_08145</name>
</gene>
<dbReference type="GO" id="GO:0030395">
    <property type="term" value="F:lactose binding"/>
    <property type="evidence" value="ECO:0007669"/>
    <property type="project" value="TreeGrafter"/>
</dbReference>
<dbReference type="Gene3D" id="1.20.1250.20">
    <property type="entry name" value="MFS general substrate transporter like domains"/>
    <property type="match status" value="2"/>
</dbReference>
<evidence type="ECO:0000259" key="9">
    <source>
        <dbReference type="Pfam" id="PF12832"/>
    </source>
</evidence>
<dbReference type="Pfam" id="PF12832">
    <property type="entry name" value="MFS_1_like"/>
    <property type="match status" value="1"/>
</dbReference>
<comment type="caution">
    <text evidence="10">The sequence shown here is derived from an EMBL/GenBank/DDBJ whole genome shotgun (WGS) entry which is preliminary data.</text>
</comment>
<feature type="domain" description="Major facilitator superfamily associated" evidence="9">
    <location>
        <begin position="10"/>
        <end position="364"/>
    </location>
</feature>
<feature type="transmembrane region" description="Helical" evidence="8">
    <location>
        <begin position="38"/>
        <end position="60"/>
    </location>
</feature>
<protein>
    <submittedName>
        <fullName evidence="10">MFS transporter</fullName>
    </submittedName>
</protein>
<feature type="transmembrane region" description="Helical" evidence="8">
    <location>
        <begin position="95"/>
        <end position="119"/>
    </location>
</feature>
<dbReference type="Proteomes" id="UP000824090">
    <property type="component" value="Unassembled WGS sequence"/>
</dbReference>
<evidence type="ECO:0000256" key="2">
    <source>
        <dbReference type="ARBA" id="ARBA00022448"/>
    </source>
</evidence>
<feature type="transmembrane region" description="Helical" evidence="8">
    <location>
        <begin position="157"/>
        <end position="176"/>
    </location>
</feature>
<feature type="transmembrane region" description="Helical" evidence="8">
    <location>
        <begin position="238"/>
        <end position="259"/>
    </location>
</feature>
<keyword evidence="5 8" id="KW-0812">Transmembrane</keyword>
<evidence type="ECO:0000256" key="6">
    <source>
        <dbReference type="ARBA" id="ARBA00022989"/>
    </source>
</evidence>
<keyword evidence="3" id="KW-1003">Cell membrane</keyword>
<dbReference type="EMBL" id="DVMP01000150">
    <property type="protein sequence ID" value="HIU26445.1"/>
    <property type="molecule type" value="Genomic_DNA"/>
</dbReference>
<dbReference type="PANTHER" id="PTHR23522:SF10">
    <property type="entry name" value="3-PHENYLPROPIONIC ACID TRANSPORTER-RELATED"/>
    <property type="match status" value="1"/>
</dbReference>
<keyword evidence="7 8" id="KW-0472">Membrane</keyword>
<evidence type="ECO:0000256" key="4">
    <source>
        <dbReference type="ARBA" id="ARBA00022519"/>
    </source>
</evidence>
<proteinExistence type="predicted"/>
<keyword evidence="6 8" id="KW-1133">Transmembrane helix</keyword>
<evidence type="ECO:0000313" key="11">
    <source>
        <dbReference type="Proteomes" id="UP000824090"/>
    </source>
</evidence>
<feature type="transmembrane region" description="Helical" evidence="8">
    <location>
        <begin position="12"/>
        <end position="32"/>
    </location>
</feature>
<comment type="subcellular location">
    <subcellularLocation>
        <location evidence="1">Cell inner membrane</location>
        <topology evidence="1">Multi-pass membrane protein</topology>
    </subcellularLocation>
</comment>
<sequence length="390" mass="42575">MSMKHDRRGYAALYNFSYMSIGAFVPLVGQYLSSEGFSGTQVGTVTATGTAVAIFASAFWGKRYSRSGRKDLVLMGLCLMASLMCFVFMNMEEYIFVIAAFGAMYFFQAPVMSLTDAFTVERASVFGSLRAWGAVGFALGIFLAGVFSDVLDIKVIFPFYILSFTAAAVTVWRIGVKTEEKERGNVKGDSVKREGGYTSLLKNRRLCQLILCAFFMGGTNVANNTYFSFLYIEGGGTVAGVGAVMLLMVGSEVPFMAWCERLSRKFTGEKTIMAAMIISAVRFLVMGLGLPWWMLAAISFSQGVVNGIILIEFVRYAAKLAPKGKESLAISAYYIIGSNLSTIVCQLCGGRLLDLGGAAAVYLFFGFFNMAGVCLYWKFRLYKSIDETGG</sequence>
<dbReference type="PANTHER" id="PTHR23522">
    <property type="entry name" value="BLL5896 PROTEIN"/>
    <property type="match status" value="1"/>
</dbReference>
<feature type="transmembrane region" description="Helical" evidence="8">
    <location>
        <begin position="209"/>
        <end position="232"/>
    </location>
</feature>
<keyword evidence="4" id="KW-0997">Cell inner membrane</keyword>
<evidence type="ECO:0000256" key="8">
    <source>
        <dbReference type="SAM" id="Phobius"/>
    </source>
</evidence>
<evidence type="ECO:0000256" key="1">
    <source>
        <dbReference type="ARBA" id="ARBA00004429"/>
    </source>
</evidence>
<dbReference type="GO" id="GO:0005886">
    <property type="term" value="C:plasma membrane"/>
    <property type="evidence" value="ECO:0007669"/>
    <property type="project" value="UniProtKB-SubCell"/>
</dbReference>
<reference evidence="10" key="2">
    <citation type="journal article" date="2021" name="PeerJ">
        <title>Extensive microbial diversity within the chicken gut microbiome revealed by metagenomics and culture.</title>
        <authorList>
            <person name="Gilroy R."/>
            <person name="Ravi A."/>
            <person name="Getino M."/>
            <person name="Pursley I."/>
            <person name="Horton D.L."/>
            <person name="Alikhan N.F."/>
            <person name="Baker D."/>
            <person name="Gharbi K."/>
            <person name="Hall N."/>
            <person name="Watson M."/>
            <person name="Adriaenssens E.M."/>
            <person name="Foster-Nyarko E."/>
            <person name="Jarju S."/>
            <person name="Secka A."/>
            <person name="Antonio M."/>
            <person name="Oren A."/>
            <person name="Chaudhuri R.R."/>
            <person name="La Ragione R."/>
            <person name="Hildebrand F."/>
            <person name="Pallen M.J."/>
        </authorList>
    </citation>
    <scope>NUCLEOTIDE SEQUENCE</scope>
    <source>
        <strain evidence="10">ChiHcec3-6078</strain>
    </source>
</reference>
<feature type="transmembrane region" description="Helical" evidence="8">
    <location>
        <begin position="72"/>
        <end position="89"/>
    </location>
</feature>
<evidence type="ECO:0000313" key="10">
    <source>
        <dbReference type="EMBL" id="HIU26445.1"/>
    </source>
</evidence>
<feature type="transmembrane region" description="Helical" evidence="8">
    <location>
        <begin position="300"/>
        <end position="318"/>
    </location>
</feature>
<dbReference type="GO" id="GO:0015528">
    <property type="term" value="F:lactose:proton symporter activity"/>
    <property type="evidence" value="ECO:0007669"/>
    <property type="project" value="TreeGrafter"/>
</dbReference>
<name>A0A9D1I3W1_9FIRM</name>